<keyword evidence="3" id="KW-0067">ATP-binding</keyword>
<dbReference type="Pfam" id="PF00176">
    <property type="entry name" value="SNF2-rel_dom"/>
    <property type="match status" value="1"/>
</dbReference>
<accession>X6M6X8</accession>
<feature type="transmembrane region" description="Helical" evidence="5">
    <location>
        <begin position="168"/>
        <end position="189"/>
    </location>
</feature>
<dbReference type="PANTHER" id="PTHR45626:SF26">
    <property type="entry name" value="FAMILY HELICASE, PUTATIVE (AFU_ORTHOLOGUE AFUA_2G09120)-RELATED"/>
    <property type="match status" value="1"/>
</dbReference>
<dbReference type="PANTHER" id="PTHR45626">
    <property type="entry name" value="TRANSCRIPTION TERMINATION FACTOR 2-RELATED"/>
    <property type="match status" value="1"/>
</dbReference>
<comment type="caution">
    <text evidence="7">The sequence shown here is derived from an EMBL/GenBank/DDBJ whole genome shotgun (WGS) entry which is preliminary data.</text>
</comment>
<dbReference type="AlphaFoldDB" id="X6M6X8"/>
<keyword evidence="4" id="KW-0175">Coiled coil</keyword>
<sequence>MYLLERKIETKQTFVIGANDMRFTNQPNINVNYWYNAETETFFPTNDGANSKIFISPRMLTFKGGIVADDVGLGKTLTMLSLMASHPFRGDITATSFTNEGKVEPGPDKNSCTITTAATLVIAPSHVVDQWHNQLKKHFVADLINVIKITVSKEYENITYNGTCLYNLFWAIGNASAFYVCLLVFVFFLKSDILNAQLVLLSAQFVGNRSFKTSGAEELRPLWMQLNPDSAKEMNTESSRAKTRRSEKSLFDLHQCAPNLNFFHWYRIILDEAPDYCSNRTLFNRICYFSSSFRWYLSGTPFPTRASVAACAQFLQIAWADSEAKKELGKSTKKKEMWTVETIDRPIGYVLHSILHNHLFSRHTESSVGKDDFLPDVMEGIYVYDIYIYIYIYMYIYGTLCLRFLFFVCLFGKTYALKSQYKCQQKLERKLCAGLYSHFEHSFVDYYWKFSQKTYEHYFIELYERTIEKYERTLSDIEAKLEQKKQYVRQQLDYKKGLDNKKKNFWTKAKFGIFDKRFLQVFCLDEHDILQKKKRMFTHVIQTNKRGLA</sequence>
<keyword evidence="2" id="KW-0378">Hydrolase</keyword>
<dbReference type="SUPFAM" id="SSF52540">
    <property type="entry name" value="P-loop containing nucleoside triphosphate hydrolases"/>
    <property type="match status" value="1"/>
</dbReference>
<evidence type="ECO:0000313" key="8">
    <source>
        <dbReference type="Proteomes" id="UP000023152"/>
    </source>
</evidence>
<evidence type="ECO:0000256" key="2">
    <source>
        <dbReference type="ARBA" id="ARBA00022801"/>
    </source>
</evidence>
<dbReference type="EMBL" id="ASPP01023953">
    <property type="protein sequence ID" value="ETO09679.1"/>
    <property type="molecule type" value="Genomic_DNA"/>
</dbReference>
<dbReference type="OrthoDB" id="31110at2759"/>
<evidence type="ECO:0000256" key="1">
    <source>
        <dbReference type="ARBA" id="ARBA00022741"/>
    </source>
</evidence>
<dbReference type="Proteomes" id="UP000023152">
    <property type="component" value="Unassembled WGS sequence"/>
</dbReference>
<feature type="coiled-coil region" evidence="4">
    <location>
        <begin position="460"/>
        <end position="487"/>
    </location>
</feature>
<protein>
    <recommendedName>
        <fullName evidence="6">SNF2 N-terminal domain-containing protein</fullName>
    </recommendedName>
</protein>
<evidence type="ECO:0000256" key="4">
    <source>
        <dbReference type="SAM" id="Coils"/>
    </source>
</evidence>
<dbReference type="Gene3D" id="3.40.50.300">
    <property type="entry name" value="P-loop containing nucleotide triphosphate hydrolases"/>
    <property type="match status" value="1"/>
</dbReference>
<dbReference type="GO" id="GO:0016787">
    <property type="term" value="F:hydrolase activity"/>
    <property type="evidence" value="ECO:0007669"/>
    <property type="project" value="UniProtKB-KW"/>
</dbReference>
<keyword evidence="1" id="KW-0547">Nucleotide-binding</keyword>
<keyword evidence="5" id="KW-0472">Membrane</keyword>
<proteinExistence type="predicted"/>
<dbReference type="GO" id="GO:0008094">
    <property type="term" value="F:ATP-dependent activity, acting on DNA"/>
    <property type="evidence" value="ECO:0007669"/>
    <property type="project" value="TreeGrafter"/>
</dbReference>
<dbReference type="GO" id="GO:0005634">
    <property type="term" value="C:nucleus"/>
    <property type="evidence" value="ECO:0007669"/>
    <property type="project" value="TreeGrafter"/>
</dbReference>
<evidence type="ECO:0000259" key="6">
    <source>
        <dbReference type="Pfam" id="PF00176"/>
    </source>
</evidence>
<dbReference type="InterPro" id="IPR050628">
    <property type="entry name" value="SNF2_RAD54_helicase_TF"/>
</dbReference>
<evidence type="ECO:0000313" key="7">
    <source>
        <dbReference type="EMBL" id="ETO09679.1"/>
    </source>
</evidence>
<feature type="transmembrane region" description="Helical" evidence="5">
    <location>
        <begin position="386"/>
        <end position="412"/>
    </location>
</feature>
<dbReference type="InterPro" id="IPR027417">
    <property type="entry name" value="P-loop_NTPase"/>
</dbReference>
<keyword evidence="8" id="KW-1185">Reference proteome</keyword>
<dbReference type="GO" id="GO:0005524">
    <property type="term" value="F:ATP binding"/>
    <property type="evidence" value="ECO:0007669"/>
    <property type="project" value="UniProtKB-KW"/>
</dbReference>
<keyword evidence="5" id="KW-1133">Transmembrane helix</keyword>
<gene>
    <name evidence="7" type="ORF">RFI_27700</name>
</gene>
<evidence type="ECO:0000256" key="5">
    <source>
        <dbReference type="SAM" id="Phobius"/>
    </source>
</evidence>
<name>X6M6X8_RETFI</name>
<feature type="domain" description="SNF2 N-terminal" evidence="6">
    <location>
        <begin position="61"/>
        <end position="304"/>
    </location>
</feature>
<dbReference type="InterPro" id="IPR000330">
    <property type="entry name" value="SNF2_N"/>
</dbReference>
<keyword evidence="5" id="KW-0812">Transmembrane</keyword>
<reference evidence="7 8" key="1">
    <citation type="journal article" date="2013" name="Curr. Biol.">
        <title>The Genome of the Foraminiferan Reticulomyxa filosa.</title>
        <authorList>
            <person name="Glockner G."/>
            <person name="Hulsmann N."/>
            <person name="Schleicher M."/>
            <person name="Noegel A.A."/>
            <person name="Eichinger L."/>
            <person name="Gallinger C."/>
            <person name="Pawlowski J."/>
            <person name="Sierra R."/>
            <person name="Euteneuer U."/>
            <person name="Pillet L."/>
            <person name="Moustafa A."/>
            <person name="Platzer M."/>
            <person name="Groth M."/>
            <person name="Szafranski K."/>
            <person name="Schliwa M."/>
        </authorList>
    </citation>
    <scope>NUCLEOTIDE SEQUENCE [LARGE SCALE GENOMIC DNA]</scope>
</reference>
<organism evidence="7 8">
    <name type="scientific">Reticulomyxa filosa</name>
    <dbReference type="NCBI Taxonomy" id="46433"/>
    <lineage>
        <taxon>Eukaryota</taxon>
        <taxon>Sar</taxon>
        <taxon>Rhizaria</taxon>
        <taxon>Retaria</taxon>
        <taxon>Foraminifera</taxon>
        <taxon>Monothalamids</taxon>
        <taxon>Reticulomyxidae</taxon>
        <taxon>Reticulomyxa</taxon>
    </lineage>
</organism>
<dbReference type="GO" id="GO:0006281">
    <property type="term" value="P:DNA repair"/>
    <property type="evidence" value="ECO:0007669"/>
    <property type="project" value="TreeGrafter"/>
</dbReference>
<evidence type="ECO:0000256" key="3">
    <source>
        <dbReference type="ARBA" id="ARBA00022840"/>
    </source>
</evidence>